<accession>A0AB73I9S9</accession>
<gene>
    <name evidence="1" type="ORF">J2793_001585</name>
</gene>
<protein>
    <submittedName>
        <fullName evidence="1">Uncharacterized protein</fullName>
    </submittedName>
</protein>
<dbReference type="RefSeq" id="WP_392393068.1">
    <property type="nucleotide sequence ID" value="NZ_JAURTK010000002.1"/>
</dbReference>
<evidence type="ECO:0000313" key="2">
    <source>
        <dbReference type="Proteomes" id="UP001229486"/>
    </source>
</evidence>
<dbReference type="AlphaFoldDB" id="A0AB73I9S9"/>
<dbReference type="EMBL" id="JAURTK010000002">
    <property type="protein sequence ID" value="MDP9646152.1"/>
    <property type="molecule type" value="Genomic_DNA"/>
</dbReference>
<reference evidence="1" key="1">
    <citation type="submission" date="2023-07" db="EMBL/GenBank/DDBJ databases">
        <title>Sorghum-associated microbial communities from plants grown in Nebraska, USA.</title>
        <authorList>
            <person name="Schachtman D."/>
        </authorList>
    </citation>
    <scope>NUCLEOTIDE SEQUENCE</scope>
    <source>
        <strain evidence="1">DS1061</strain>
    </source>
</reference>
<evidence type="ECO:0000313" key="1">
    <source>
        <dbReference type="EMBL" id="MDP9646152.1"/>
    </source>
</evidence>
<sequence>MNKTLNHPLEYNATARAYFESLTVRASKGGVAVWREAVEQLTGGLPSWARRKLPARGVKTAAPAVRTAE</sequence>
<comment type="caution">
    <text evidence="1">The sequence shown here is derived from an EMBL/GenBank/DDBJ whole genome shotgun (WGS) entry which is preliminary data.</text>
</comment>
<organism evidence="1 2">
    <name type="scientific">Paraburkholderia caledonica</name>
    <dbReference type="NCBI Taxonomy" id="134536"/>
    <lineage>
        <taxon>Bacteria</taxon>
        <taxon>Pseudomonadati</taxon>
        <taxon>Pseudomonadota</taxon>
        <taxon>Betaproteobacteria</taxon>
        <taxon>Burkholderiales</taxon>
        <taxon>Burkholderiaceae</taxon>
        <taxon>Paraburkholderia</taxon>
    </lineage>
</organism>
<name>A0AB73I9S9_9BURK</name>
<proteinExistence type="predicted"/>
<dbReference type="Proteomes" id="UP001229486">
    <property type="component" value="Unassembled WGS sequence"/>
</dbReference>